<dbReference type="Gene3D" id="3.40.50.720">
    <property type="entry name" value="NAD(P)-binding Rossmann-like Domain"/>
    <property type="match status" value="1"/>
</dbReference>
<evidence type="ECO:0000313" key="10">
    <source>
        <dbReference type="EMBL" id="EAS01919.1"/>
    </source>
</evidence>
<protein>
    <recommendedName>
        <fullName evidence="5">Glutamate dehydrogenase</fullName>
    </recommendedName>
</protein>
<dbReference type="FunCoup" id="Q23ZD8">
    <property type="interactions" value="63"/>
</dbReference>
<sequence>MLSKLFKTPVNSLYSSMISRAAFSNISKCKTDESITHMVNYYLDEAAEHTDIPKDKMNFYKNCDGIVQINIPLKRENGKFETIKAYRVQHKTHCLPTKGGFIINDQVSREDIQSFAVLNTVRSTTLDLPYGGAKGAICINPKEYTENELELIIRRFTLEAAKKNIIGSSVDVLGTDLGASEREMNWIKDTFATLYGQDDIHAIACVTGKGLNQGGLKGYVESPGYGVYYTLKYMLENKEFLQKTGLTQGLKGKTFVIEGFGSVGYWAAHHLQEAGAILVGVCEHDGQIFNPQGIDASELNNYMKKNKGVKGFPKATEQENVAYSKCDFFIPCFFAQSIYAENADKFQCKVVAEGANLPTTPAAEKILKEKGIEIIPDIITSSGGFLASYFEWIKNINHTQHGAMTRKWEEKSNQQVLETIEGTTGLRLVSKAILDHVEEIKGASERDLVISGIEESFENALIETIETSKKHNVSLRCAAYINALNKLHGHYEQVGITFSK</sequence>
<evidence type="ECO:0000259" key="9">
    <source>
        <dbReference type="SMART" id="SM00839"/>
    </source>
</evidence>
<dbReference type="STRING" id="312017.Q23ZD8"/>
<dbReference type="InterPro" id="IPR006096">
    <property type="entry name" value="Glu/Leu/Phe/Val/Trp_DH_C"/>
</dbReference>
<dbReference type="Pfam" id="PF02812">
    <property type="entry name" value="ELFV_dehydrog_N"/>
    <property type="match status" value="1"/>
</dbReference>
<dbReference type="InterPro" id="IPR006097">
    <property type="entry name" value="Glu/Leu/Phe/Val/Trp_DH_dimer"/>
</dbReference>
<dbReference type="eggNOG" id="KOG2250">
    <property type="taxonomic scope" value="Eukaryota"/>
</dbReference>
<dbReference type="SUPFAM" id="SSF53223">
    <property type="entry name" value="Aminoacid dehydrogenase-like, N-terminal domain"/>
    <property type="match status" value="1"/>
</dbReference>
<reference evidence="11" key="1">
    <citation type="journal article" date="2006" name="PLoS Biol.">
        <title>Macronuclear genome sequence of the ciliate Tetrahymena thermophila, a model eukaryote.</title>
        <authorList>
            <person name="Eisen J.A."/>
            <person name="Coyne R.S."/>
            <person name="Wu M."/>
            <person name="Wu D."/>
            <person name="Thiagarajan M."/>
            <person name="Wortman J.R."/>
            <person name="Badger J.H."/>
            <person name="Ren Q."/>
            <person name="Amedeo P."/>
            <person name="Jones K.M."/>
            <person name="Tallon L.J."/>
            <person name="Delcher A.L."/>
            <person name="Salzberg S.L."/>
            <person name="Silva J.C."/>
            <person name="Haas B.J."/>
            <person name="Majoros W.H."/>
            <person name="Farzad M."/>
            <person name="Carlton J.M."/>
            <person name="Smith R.K. Jr."/>
            <person name="Garg J."/>
            <person name="Pearlman R.E."/>
            <person name="Karrer K.M."/>
            <person name="Sun L."/>
            <person name="Manning G."/>
            <person name="Elde N.C."/>
            <person name="Turkewitz A.P."/>
            <person name="Asai D.J."/>
            <person name="Wilkes D.E."/>
            <person name="Wang Y."/>
            <person name="Cai H."/>
            <person name="Collins K."/>
            <person name="Stewart B.A."/>
            <person name="Lee S.R."/>
            <person name="Wilamowska K."/>
            <person name="Weinberg Z."/>
            <person name="Ruzzo W.L."/>
            <person name="Wloga D."/>
            <person name="Gaertig J."/>
            <person name="Frankel J."/>
            <person name="Tsao C.-C."/>
            <person name="Gorovsky M.A."/>
            <person name="Keeling P.J."/>
            <person name="Waller R.F."/>
            <person name="Patron N.J."/>
            <person name="Cherry J.M."/>
            <person name="Stover N.A."/>
            <person name="Krieger C.J."/>
            <person name="del Toro C."/>
            <person name="Ryder H.F."/>
            <person name="Williamson S.C."/>
            <person name="Barbeau R.A."/>
            <person name="Hamilton E.P."/>
            <person name="Orias E."/>
        </authorList>
    </citation>
    <scope>NUCLEOTIDE SEQUENCE [LARGE SCALE GENOMIC DNA]</scope>
    <source>
        <strain evidence="11">SB210</strain>
    </source>
</reference>
<comment type="catalytic activity">
    <reaction evidence="4">
        <text>L-glutamate + NADP(+) + H2O = 2-oxoglutarate + NH4(+) + NADPH + H(+)</text>
        <dbReference type="Rhea" id="RHEA:11612"/>
        <dbReference type="ChEBI" id="CHEBI:15377"/>
        <dbReference type="ChEBI" id="CHEBI:15378"/>
        <dbReference type="ChEBI" id="CHEBI:16810"/>
        <dbReference type="ChEBI" id="CHEBI:28938"/>
        <dbReference type="ChEBI" id="CHEBI:29985"/>
        <dbReference type="ChEBI" id="CHEBI:57783"/>
        <dbReference type="ChEBI" id="CHEBI:58349"/>
        <dbReference type="EC" id="1.4.1.3"/>
    </reaction>
</comment>
<name>Q23ZD8_TETTS</name>
<dbReference type="GO" id="GO:0006538">
    <property type="term" value="P:L-glutamate catabolic process"/>
    <property type="evidence" value="ECO:0007669"/>
    <property type="project" value="TreeGrafter"/>
</dbReference>
<dbReference type="CDD" id="cd01076">
    <property type="entry name" value="NAD_bind_1_Glu_DH"/>
    <property type="match status" value="1"/>
</dbReference>
<dbReference type="GeneID" id="7831209"/>
<dbReference type="AlphaFoldDB" id="Q23ZD8"/>
<comment type="catalytic activity">
    <reaction evidence="3">
        <text>L-glutamate + NAD(+) + H2O = 2-oxoglutarate + NH4(+) + NADH + H(+)</text>
        <dbReference type="Rhea" id="RHEA:15133"/>
        <dbReference type="ChEBI" id="CHEBI:15377"/>
        <dbReference type="ChEBI" id="CHEBI:15378"/>
        <dbReference type="ChEBI" id="CHEBI:16810"/>
        <dbReference type="ChEBI" id="CHEBI:28938"/>
        <dbReference type="ChEBI" id="CHEBI:29985"/>
        <dbReference type="ChEBI" id="CHEBI:57540"/>
        <dbReference type="ChEBI" id="CHEBI:57945"/>
        <dbReference type="EC" id="1.4.1.3"/>
    </reaction>
</comment>
<gene>
    <name evidence="10" type="ORF">TTHERM_00787250</name>
</gene>
<dbReference type="PIRSF" id="PIRSF000185">
    <property type="entry name" value="Glu_DH"/>
    <property type="match status" value="1"/>
</dbReference>
<dbReference type="InParanoid" id="Q23ZD8"/>
<organism evidence="10 11">
    <name type="scientific">Tetrahymena thermophila (strain SB210)</name>
    <dbReference type="NCBI Taxonomy" id="312017"/>
    <lineage>
        <taxon>Eukaryota</taxon>
        <taxon>Sar</taxon>
        <taxon>Alveolata</taxon>
        <taxon>Ciliophora</taxon>
        <taxon>Intramacronucleata</taxon>
        <taxon>Oligohymenophorea</taxon>
        <taxon>Hymenostomatida</taxon>
        <taxon>Tetrahymenina</taxon>
        <taxon>Tetrahymenidae</taxon>
        <taxon>Tetrahymena</taxon>
    </lineage>
</organism>
<dbReference type="Proteomes" id="UP000009168">
    <property type="component" value="Unassembled WGS sequence"/>
</dbReference>
<dbReference type="HOGENOM" id="CLU_025763_1_0_1"/>
<dbReference type="GO" id="GO:0005739">
    <property type="term" value="C:mitochondrion"/>
    <property type="evidence" value="ECO:0007669"/>
    <property type="project" value="TreeGrafter"/>
</dbReference>
<dbReference type="PRINTS" id="PR00082">
    <property type="entry name" value="GLFDHDRGNASE"/>
</dbReference>
<dbReference type="RefSeq" id="XP_001022164.1">
    <property type="nucleotide sequence ID" value="XM_001022164.3"/>
</dbReference>
<evidence type="ECO:0000256" key="5">
    <source>
        <dbReference type="PIRNR" id="PIRNR000185"/>
    </source>
</evidence>
<dbReference type="InterPro" id="IPR014362">
    <property type="entry name" value="Glu_DH"/>
</dbReference>
<dbReference type="Pfam" id="PF00208">
    <property type="entry name" value="ELFV_dehydrog"/>
    <property type="match status" value="1"/>
</dbReference>
<evidence type="ECO:0000256" key="4">
    <source>
        <dbReference type="ARBA" id="ARBA00048577"/>
    </source>
</evidence>
<keyword evidence="11" id="KW-1185">Reference proteome</keyword>
<accession>Q23ZD8</accession>
<dbReference type="SUPFAM" id="SSF51735">
    <property type="entry name" value="NAD(P)-binding Rossmann-fold domains"/>
    <property type="match status" value="1"/>
</dbReference>
<proteinExistence type="inferred from homology"/>
<dbReference type="OMA" id="FNAYRVQ"/>
<dbReference type="Gene3D" id="3.40.50.10860">
    <property type="entry name" value="Leucine Dehydrogenase, chain A, domain 1"/>
    <property type="match status" value="1"/>
</dbReference>
<dbReference type="PANTHER" id="PTHR11606">
    <property type="entry name" value="GLUTAMATE DEHYDROGENASE"/>
    <property type="match status" value="1"/>
</dbReference>
<keyword evidence="2 5" id="KW-0560">Oxidoreductase</keyword>
<dbReference type="InterPro" id="IPR036291">
    <property type="entry name" value="NAD(P)-bd_dom_sf"/>
</dbReference>
<dbReference type="GO" id="GO:0004352">
    <property type="term" value="F:glutamate dehydrogenase (NAD+) activity"/>
    <property type="evidence" value="ECO:0007669"/>
    <property type="project" value="TreeGrafter"/>
</dbReference>
<feature type="site" description="Important for catalysis" evidence="7">
    <location>
        <position position="176"/>
    </location>
</feature>
<feature type="active site" description="Proton donor" evidence="6">
    <location>
        <position position="134"/>
    </location>
</feature>
<dbReference type="KEGG" id="tet:TTHERM_00787250"/>
<evidence type="ECO:0000256" key="7">
    <source>
        <dbReference type="PIRSR" id="PIRSR000185-3"/>
    </source>
</evidence>
<dbReference type="SMART" id="SM00839">
    <property type="entry name" value="ELFV_dehydrog"/>
    <property type="match status" value="1"/>
</dbReference>
<evidence type="ECO:0000256" key="8">
    <source>
        <dbReference type="RuleBase" id="RU004417"/>
    </source>
</evidence>
<dbReference type="PANTHER" id="PTHR11606:SF13">
    <property type="entry name" value="GLUTAMATE DEHYDROGENASE 1, MITOCHONDRIAL"/>
    <property type="match status" value="1"/>
</dbReference>
<dbReference type="EMBL" id="GG662552">
    <property type="protein sequence ID" value="EAS01919.1"/>
    <property type="molecule type" value="Genomic_DNA"/>
</dbReference>
<evidence type="ECO:0000313" key="11">
    <source>
        <dbReference type="Proteomes" id="UP000009168"/>
    </source>
</evidence>
<feature type="domain" description="Glutamate/phenylalanine/leucine/valine/L-tryptophan dehydrogenase C-terminal" evidence="9">
    <location>
        <begin position="216"/>
        <end position="495"/>
    </location>
</feature>
<dbReference type="OrthoDB" id="6718861at2759"/>
<evidence type="ECO:0000256" key="2">
    <source>
        <dbReference type="ARBA" id="ARBA00023002"/>
    </source>
</evidence>
<dbReference type="InterPro" id="IPR006095">
    <property type="entry name" value="Glu/Leu/Phe/Val/Trp_DH"/>
</dbReference>
<evidence type="ECO:0000256" key="1">
    <source>
        <dbReference type="ARBA" id="ARBA00006382"/>
    </source>
</evidence>
<comment type="similarity">
    <text evidence="1 5 8">Belongs to the Glu/Leu/Phe/Val dehydrogenases family.</text>
</comment>
<dbReference type="InterPro" id="IPR046346">
    <property type="entry name" value="Aminoacid_DH-like_N_sf"/>
</dbReference>
<dbReference type="InterPro" id="IPR033922">
    <property type="entry name" value="NAD_bind_Glu_DH"/>
</dbReference>
<evidence type="ECO:0000256" key="3">
    <source>
        <dbReference type="ARBA" id="ARBA00047867"/>
    </source>
</evidence>
<evidence type="ECO:0000256" key="6">
    <source>
        <dbReference type="PIRSR" id="PIRSR000185-1"/>
    </source>
</evidence>